<evidence type="ECO:0000256" key="1">
    <source>
        <dbReference type="ARBA" id="ARBA00004948"/>
    </source>
</evidence>
<gene>
    <name evidence="4" type="ORF">C8N29_11243</name>
</gene>
<proteinExistence type="predicted"/>
<reference evidence="4 5" key="1">
    <citation type="submission" date="2018-04" db="EMBL/GenBank/DDBJ databases">
        <title>Genomic Encyclopedia of Archaeal and Bacterial Type Strains, Phase II (KMG-II): from individual species to whole genera.</title>
        <authorList>
            <person name="Goeker M."/>
        </authorList>
    </citation>
    <scope>NUCLEOTIDE SEQUENCE [LARGE SCALE GENOMIC DNA]</scope>
    <source>
        <strain evidence="4 5">DSM 5822</strain>
    </source>
</reference>
<dbReference type="Proteomes" id="UP000244223">
    <property type="component" value="Unassembled WGS sequence"/>
</dbReference>
<feature type="domain" description="Pyridoxamine kinase/Phosphomethylpyrimidine kinase" evidence="3">
    <location>
        <begin position="12"/>
        <end position="241"/>
    </location>
</feature>
<dbReference type="CDD" id="cd01169">
    <property type="entry name" value="HMPP_kinase"/>
    <property type="match status" value="1"/>
</dbReference>
<keyword evidence="4" id="KW-0418">Kinase</keyword>
<dbReference type="InterPro" id="IPR013749">
    <property type="entry name" value="PM/HMP-P_kinase-1"/>
</dbReference>
<dbReference type="OrthoDB" id="9810880at2"/>
<dbReference type="UniPathway" id="UPA00060">
    <property type="reaction ID" value="UER00138"/>
</dbReference>
<dbReference type="EMBL" id="QAON01000012">
    <property type="protein sequence ID" value="PTQ88398.1"/>
    <property type="molecule type" value="Genomic_DNA"/>
</dbReference>
<dbReference type="RefSeq" id="WP_107866278.1">
    <property type="nucleotide sequence ID" value="NZ_QAON01000012.1"/>
</dbReference>
<name>A0A2T5IWU5_9GAMM</name>
<keyword evidence="5" id="KW-1185">Reference proteome</keyword>
<dbReference type="SUPFAM" id="SSF53613">
    <property type="entry name" value="Ribokinase-like"/>
    <property type="match status" value="1"/>
</dbReference>
<dbReference type="GO" id="GO:0005829">
    <property type="term" value="C:cytosol"/>
    <property type="evidence" value="ECO:0007669"/>
    <property type="project" value="TreeGrafter"/>
</dbReference>
<dbReference type="PANTHER" id="PTHR20858">
    <property type="entry name" value="PHOSPHOMETHYLPYRIMIDINE KINASE"/>
    <property type="match status" value="1"/>
</dbReference>
<dbReference type="GO" id="GO:0009229">
    <property type="term" value="P:thiamine diphosphate biosynthetic process"/>
    <property type="evidence" value="ECO:0007669"/>
    <property type="project" value="UniProtKB-UniPathway"/>
</dbReference>
<comment type="pathway">
    <text evidence="1">Cofactor biosynthesis; thiamine diphosphate biosynthesis.</text>
</comment>
<sequence length="261" mass="27602">MRSVVLCFSGLDPSGGAGLQADIEAIGALGSHAAVVCTALTVQDSQRVYGFQSVDAELIQQQALKVLADLPVKAIKCGMLGTPDIIAVVDNICQQYPDIPLILDPVLVANSGGSLTVDGFIEHLTVLFPRTHVLTPNSIEAESLTGLSVAETESGVIQRLSEMGAKQVLLKGGHEQGEMLRNRFYQDNTLIQTSHWPRLAGEFHGSGCSLAAGIAAGIAQGHSPSIAISRAEVWLNNCLLRADRPHADGQAIPKRFKSFGA</sequence>
<evidence type="ECO:0000313" key="4">
    <source>
        <dbReference type="EMBL" id="PTQ88398.1"/>
    </source>
</evidence>
<dbReference type="Pfam" id="PF08543">
    <property type="entry name" value="Phos_pyr_kin"/>
    <property type="match status" value="1"/>
</dbReference>
<protein>
    <recommendedName>
        <fullName evidence="2">hydroxymethylpyrimidine kinase</fullName>
        <ecNumber evidence="2">2.7.1.49</ecNumber>
    </recommendedName>
</protein>
<dbReference type="InterPro" id="IPR004399">
    <property type="entry name" value="HMP/HMP-P_kinase_dom"/>
</dbReference>
<dbReference type="PANTHER" id="PTHR20858:SF17">
    <property type="entry name" value="HYDROXYMETHYLPYRIMIDINE_PHOSPHOMETHYLPYRIMIDINE KINASE THI20-RELATED"/>
    <property type="match status" value="1"/>
</dbReference>
<dbReference type="GO" id="GO:0009228">
    <property type="term" value="P:thiamine biosynthetic process"/>
    <property type="evidence" value="ECO:0007669"/>
    <property type="project" value="InterPro"/>
</dbReference>
<dbReference type="AlphaFoldDB" id="A0A2T5IWU5"/>
<dbReference type="InterPro" id="IPR029056">
    <property type="entry name" value="Ribokinase-like"/>
</dbReference>
<dbReference type="EC" id="2.7.1.49" evidence="2"/>
<organism evidence="4 5">
    <name type="scientific">Agitococcus lubricus</name>
    <dbReference type="NCBI Taxonomy" id="1077255"/>
    <lineage>
        <taxon>Bacteria</taxon>
        <taxon>Pseudomonadati</taxon>
        <taxon>Pseudomonadota</taxon>
        <taxon>Gammaproteobacteria</taxon>
        <taxon>Moraxellales</taxon>
        <taxon>Moraxellaceae</taxon>
        <taxon>Agitococcus</taxon>
    </lineage>
</organism>
<dbReference type="GO" id="GO:0008972">
    <property type="term" value="F:phosphomethylpyrimidine kinase activity"/>
    <property type="evidence" value="ECO:0007669"/>
    <property type="project" value="InterPro"/>
</dbReference>
<accession>A0A2T5IWU5</accession>
<dbReference type="GO" id="GO:0008902">
    <property type="term" value="F:hydroxymethylpyrimidine kinase activity"/>
    <property type="evidence" value="ECO:0007669"/>
    <property type="project" value="UniProtKB-EC"/>
</dbReference>
<dbReference type="Gene3D" id="3.40.1190.20">
    <property type="match status" value="1"/>
</dbReference>
<comment type="caution">
    <text evidence="4">The sequence shown here is derived from an EMBL/GenBank/DDBJ whole genome shotgun (WGS) entry which is preliminary data.</text>
</comment>
<keyword evidence="4" id="KW-0808">Transferase</keyword>
<evidence type="ECO:0000259" key="3">
    <source>
        <dbReference type="Pfam" id="PF08543"/>
    </source>
</evidence>
<evidence type="ECO:0000256" key="2">
    <source>
        <dbReference type="ARBA" id="ARBA00012135"/>
    </source>
</evidence>
<evidence type="ECO:0000313" key="5">
    <source>
        <dbReference type="Proteomes" id="UP000244223"/>
    </source>
</evidence>